<feature type="transmembrane region" description="Helical" evidence="5">
    <location>
        <begin position="113"/>
        <end position="134"/>
    </location>
</feature>
<dbReference type="EMBL" id="BAAAYX010000002">
    <property type="protein sequence ID" value="GAA3691939.1"/>
    <property type="molecule type" value="Genomic_DNA"/>
</dbReference>
<feature type="transmembrane region" description="Helical" evidence="5">
    <location>
        <begin position="61"/>
        <end position="78"/>
    </location>
</feature>
<evidence type="ECO:0000313" key="7">
    <source>
        <dbReference type="Proteomes" id="UP001500051"/>
    </source>
</evidence>
<gene>
    <name evidence="6" type="ORF">GCM10022204_04070</name>
</gene>
<feature type="transmembrane region" description="Helical" evidence="5">
    <location>
        <begin position="155"/>
        <end position="178"/>
    </location>
</feature>
<comment type="caution">
    <text evidence="6">The sequence shown here is derived from an EMBL/GenBank/DDBJ whole genome shotgun (WGS) entry which is preliminary data.</text>
</comment>
<proteinExistence type="predicted"/>
<dbReference type="Pfam" id="PF02535">
    <property type="entry name" value="Zip"/>
    <property type="match status" value="1"/>
</dbReference>
<evidence type="ECO:0000256" key="3">
    <source>
        <dbReference type="ARBA" id="ARBA00022989"/>
    </source>
</evidence>
<evidence type="ECO:0000256" key="5">
    <source>
        <dbReference type="SAM" id="Phobius"/>
    </source>
</evidence>
<comment type="subcellular location">
    <subcellularLocation>
        <location evidence="1">Membrane</location>
        <topology evidence="1">Multi-pass membrane protein</topology>
    </subcellularLocation>
</comment>
<evidence type="ECO:0000256" key="2">
    <source>
        <dbReference type="ARBA" id="ARBA00022692"/>
    </source>
</evidence>
<name>A0ABP7CJS6_9ACTN</name>
<reference evidence="7" key="1">
    <citation type="journal article" date="2019" name="Int. J. Syst. Evol. Microbiol.">
        <title>The Global Catalogue of Microorganisms (GCM) 10K type strain sequencing project: providing services to taxonomists for standard genome sequencing and annotation.</title>
        <authorList>
            <consortium name="The Broad Institute Genomics Platform"/>
            <consortium name="The Broad Institute Genome Sequencing Center for Infectious Disease"/>
            <person name="Wu L."/>
            <person name="Ma J."/>
        </authorList>
    </citation>
    <scope>NUCLEOTIDE SEQUENCE [LARGE SCALE GENOMIC DNA]</scope>
    <source>
        <strain evidence="7">JCM 16548</strain>
    </source>
</reference>
<feature type="transmembrane region" description="Helical" evidence="5">
    <location>
        <begin position="90"/>
        <end position="107"/>
    </location>
</feature>
<feature type="transmembrane region" description="Helical" evidence="5">
    <location>
        <begin position="214"/>
        <end position="234"/>
    </location>
</feature>
<organism evidence="6 7">
    <name type="scientific">Microlunatus aurantiacus</name>
    <dbReference type="NCBI Taxonomy" id="446786"/>
    <lineage>
        <taxon>Bacteria</taxon>
        <taxon>Bacillati</taxon>
        <taxon>Actinomycetota</taxon>
        <taxon>Actinomycetes</taxon>
        <taxon>Propionibacteriales</taxon>
        <taxon>Propionibacteriaceae</taxon>
        <taxon>Microlunatus</taxon>
    </lineage>
</organism>
<evidence type="ECO:0000313" key="6">
    <source>
        <dbReference type="EMBL" id="GAA3691939.1"/>
    </source>
</evidence>
<dbReference type="InterPro" id="IPR003689">
    <property type="entry name" value="ZIP"/>
</dbReference>
<dbReference type="RefSeq" id="WP_344810595.1">
    <property type="nucleotide sequence ID" value="NZ_BAAAYX010000002.1"/>
</dbReference>
<feature type="transmembrane region" description="Helical" evidence="5">
    <location>
        <begin position="6"/>
        <end position="24"/>
    </location>
</feature>
<keyword evidence="7" id="KW-1185">Reference proteome</keyword>
<keyword evidence="2 5" id="KW-0812">Transmembrane</keyword>
<evidence type="ECO:0000256" key="1">
    <source>
        <dbReference type="ARBA" id="ARBA00004141"/>
    </source>
</evidence>
<keyword evidence="4 5" id="KW-0472">Membrane</keyword>
<feature type="transmembrane region" description="Helical" evidence="5">
    <location>
        <begin position="184"/>
        <end position="202"/>
    </location>
</feature>
<protein>
    <submittedName>
        <fullName evidence="6">Membrane protein</fullName>
    </submittedName>
</protein>
<keyword evidence="3 5" id="KW-1133">Transmembrane helix</keyword>
<evidence type="ECO:0000256" key="4">
    <source>
        <dbReference type="ARBA" id="ARBA00023136"/>
    </source>
</evidence>
<dbReference type="Proteomes" id="UP001500051">
    <property type="component" value="Unassembled WGS sequence"/>
</dbReference>
<feature type="transmembrane region" description="Helical" evidence="5">
    <location>
        <begin position="31"/>
        <end position="49"/>
    </location>
</feature>
<accession>A0ABP7CJS6</accession>
<sequence>MLGALLWGVVAASSLTLGALLALGRRWSDRVIGGVLAFGAGALISSVAFELSEEGTRTAGPLPVAIGLAVGALSFYLATRALERIGRRGGGGTAGLPLALGALLDGVPEQAVLGIGIASGEGVSIALLVAIFVSNLPEGIGSASDLLKAGRSRRVVLGLWLAVSVACALATIGGYGAAQVAGPGFSGVVDGFAAGALLVMLVDSMIPEAREKAGEIAGLLTVLGFAVGAGLSVLG</sequence>